<evidence type="ECO:0000256" key="3">
    <source>
        <dbReference type="ARBA" id="ARBA00023125"/>
    </source>
</evidence>
<dbReference type="InterPro" id="IPR005119">
    <property type="entry name" value="LysR_subst-bd"/>
</dbReference>
<keyword evidence="4" id="KW-0804">Transcription</keyword>
<reference evidence="6" key="1">
    <citation type="journal article" date="2021" name="PeerJ">
        <title>Extensive microbial diversity within the chicken gut microbiome revealed by metagenomics and culture.</title>
        <authorList>
            <person name="Gilroy R."/>
            <person name="Ravi A."/>
            <person name="Getino M."/>
            <person name="Pursley I."/>
            <person name="Horton D.L."/>
            <person name="Alikhan N.F."/>
            <person name="Baker D."/>
            <person name="Gharbi K."/>
            <person name="Hall N."/>
            <person name="Watson M."/>
            <person name="Adriaenssens E.M."/>
            <person name="Foster-Nyarko E."/>
            <person name="Jarju S."/>
            <person name="Secka A."/>
            <person name="Antonio M."/>
            <person name="Oren A."/>
            <person name="Chaudhuri R.R."/>
            <person name="La Ragione R."/>
            <person name="Hildebrand F."/>
            <person name="Pallen M.J."/>
        </authorList>
    </citation>
    <scope>NUCLEOTIDE SEQUENCE</scope>
    <source>
        <strain evidence="6">1282</strain>
    </source>
</reference>
<dbReference type="Gene3D" id="1.10.10.10">
    <property type="entry name" value="Winged helix-like DNA-binding domain superfamily/Winged helix DNA-binding domain"/>
    <property type="match status" value="1"/>
</dbReference>
<feature type="domain" description="HTH lysR-type" evidence="5">
    <location>
        <begin position="1"/>
        <end position="58"/>
    </location>
</feature>
<dbReference type="Pfam" id="PF03466">
    <property type="entry name" value="LysR_substrate"/>
    <property type="match status" value="1"/>
</dbReference>
<keyword evidence="2" id="KW-0805">Transcription regulation</keyword>
<comment type="caution">
    <text evidence="6">The sequence shown here is derived from an EMBL/GenBank/DDBJ whole genome shotgun (WGS) entry which is preliminary data.</text>
</comment>
<dbReference type="GO" id="GO:0003700">
    <property type="term" value="F:DNA-binding transcription factor activity"/>
    <property type="evidence" value="ECO:0007669"/>
    <property type="project" value="InterPro"/>
</dbReference>
<protein>
    <submittedName>
        <fullName evidence="6">LysR family transcriptional regulator</fullName>
    </submittedName>
</protein>
<keyword evidence="3" id="KW-0238">DNA-binding</keyword>
<dbReference type="EMBL" id="DXDU01000126">
    <property type="protein sequence ID" value="HIY27066.1"/>
    <property type="molecule type" value="Genomic_DNA"/>
</dbReference>
<sequence length="308" mass="34753">MEIRVLQYFLMVAREENITRAAQLLHLTQPTLSRQMIQLEEELGVALFHRSNHRVTLTEEGMLLRRRAQEIVDLADKTKIDIQRREQELSGTLTIGAGELLSSQVLAKLLAGFRARHPLVSFQLYSAQADDIKERIEQGLLDIGLVPEPVDKTRYLFLTMPVTERWGALVQEGSPLAGKQSLSPEDLCGVPLLLPQRELIHRELAGWFGPHWEHLQVVGTGNLLFNQAVLAREIPDCCVITLWKLDTRFPGMAFVPLSPQITGSSLLIWKKAETFSPVTSAFLRHARAYLSGMETHPNQVFDREAPPV</sequence>
<evidence type="ECO:0000313" key="6">
    <source>
        <dbReference type="EMBL" id="HIY27066.1"/>
    </source>
</evidence>
<evidence type="ECO:0000256" key="4">
    <source>
        <dbReference type="ARBA" id="ARBA00023163"/>
    </source>
</evidence>
<dbReference type="InterPro" id="IPR036390">
    <property type="entry name" value="WH_DNA-bd_sf"/>
</dbReference>
<name>A0A9D1YDE8_9FIRM</name>
<evidence type="ECO:0000256" key="1">
    <source>
        <dbReference type="ARBA" id="ARBA00009437"/>
    </source>
</evidence>
<dbReference type="InterPro" id="IPR036388">
    <property type="entry name" value="WH-like_DNA-bd_sf"/>
</dbReference>
<dbReference type="AlphaFoldDB" id="A0A9D1YDE8"/>
<dbReference type="PROSITE" id="PS50931">
    <property type="entry name" value="HTH_LYSR"/>
    <property type="match status" value="1"/>
</dbReference>
<evidence type="ECO:0000313" key="7">
    <source>
        <dbReference type="Proteomes" id="UP000823915"/>
    </source>
</evidence>
<dbReference type="GO" id="GO:0005829">
    <property type="term" value="C:cytosol"/>
    <property type="evidence" value="ECO:0007669"/>
    <property type="project" value="TreeGrafter"/>
</dbReference>
<dbReference type="Pfam" id="PF00126">
    <property type="entry name" value="HTH_1"/>
    <property type="match status" value="1"/>
</dbReference>
<dbReference type="InterPro" id="IPR000847">
    <property type="entry name" value="LysR_HTH_N"/>
</dbReference>
<proteinExistence type="inferred from homology"/>
<dbReference type="GO" id="GO:0003677">
    <property type="term" value="F:DNA binding"/>
    <property type="evidence" value="ECO:0007669"/>
    <property type="project" value="UniProtKB-KW"/>
</dbReference>
<dbReference type="InterPro" id="IPR050950">
    <property type="entry name" value="HTH-type_LysR_regulators"/>
</dbReference>
<dbReference type="PRINTS" id="PR00039">
    <property type="entry name" value="HTHLYSR"/>
</dbReference>
<organism evidence="6 7">
    <name type="scientific">Candidatus Acutalibacter pullistercoris</name>
    <dbReference type="NCBI Taxonomy" id="2838418"/>
    <lineage>
        <taxon>Bacteria</taxon>
        <taxon>Bacillati</taxon>
        <taxon>Bacillota</taxon>
        <taxon>Clostridia</taxon>
        <taxon>Eubacteriales</taxon>
        <taxon>Acutalibacteraceae</taxon>
        <taxon>Acutalibacter</taxon>
    </lineage>
</organism>
<dbReference type="SUPFAM" id="SSF46785">
    <property type="entry name" value="Winged helix' DNA-binding domain"/>
    <property type="match status" value="1"/>
</dbReference>
<reference evidence="6" key="2">
    <citation type="submission" date="2021-04" db="EMBL/GenBank/DDBJ databases">
        <authorList>
            <person name="Gilroy R."/>
        </authorList>
    </citation>
    <scope>NUCLEOTIDE SEQUENCE</scope>
    <source>
        <strain evidence="6">1282</strain>
    </source>
</reference>
<dbReference type="Gene3D" id="3.40.190.290">
    <property type="match status" value="1"/>
</dbReference>
<dbReference type="FunFam" id="1.10.10.10:FF:000001">
    <property type="entry name" value="LysR family transcriptional regulator"/>
    <property type="match status" value="1"/>
</dbReference>
<dbReference type="SUPFAM" id="SSF53850">
    <property type="entry name" value="Periplasmic binding protein-like II"/>
    <property type="match status" value="1"/>
</dbReference>
<gene>
    <name evidence="6" type="ORF">H9838_07860</name>
</gene>
<accession>A0A9D1YDE8</accession>
<dbReference type="Proteomes" id="UP000823915">
    <property type="component" value="Unassembled WGS sequence"/>
</dbReference>
<comment type="similarity">
    <text evidence="1">Belongs to the LysR transcriptional regulatory family.</text>
</comment>
<evidence type="ECO:0000259" key="5">
    <source>
        <dbReference type="PROSITE" id="PS50931"/>
    </source>
</evidence>
<evidence type="ECO:0000256" key="2">
    <source>
        <dbReference type="ARBA" id="ARBA00023015"/>
    </source>
</evidence>
<dbReference type="PANTHER" id="PTHR30419:SF8">
    <property type="entry name" value="NITROGEN ASSIMILATION TRANSCRIPTIONAL ACTIVATOR-RELATED"/>
    <property type="match status" value="1"/>
</dbReference>
<dbReference type="PANTHER" id="PTHR30419">
    <property type="entry name" value="HTH-TYPE TRANSCRIPTIONAL REGULATOR YBHD"/>
    <property type="match status" value="1"/>
</dbReference>
<dbReference type="CDD" id="cd05466">
    <property type="entry name" value="PBP2_LTTR_substrate"/>
    <property type="match status" value="1"/>
</dbReference>